<dbReference type="PANTHER" id="PTHR11276">
    <property type="entry name" value="DNA POLYMERASE TYPE-X FAMILY MEMBER"/>
    <property type="match status" value="1"/>
</dbReference>
<dbReference type="SUPFAM" id="SSF158702">
    <property type="entry name" value="Sec63 N-terminal domain-like"/>
    <property type="match status" value="1"/>
</dbReference>
<dbReference type="InterPro" id="IPR027421">
    <property type="entry name" value="DNA_pol_lamdba_lyase_dom_sf"/>
</dbReference>
<gene>
    <name evidence="2" type="ORF">METZ01_LOCUS379970</name>
</gene>
<name>A0A382TYI4_9ZZZZ</name>
<dbReference type="InterPro" id="IPR022312">
    <property type="entry name" value="DNA_pol_X"/>
</dbReference>
<feature type="domain" description="Crossover junction endonuclease MUS81-like HHH" evidence="1">
    <location>
        <begin position="14"/>
        <end position="88"/>
    </location>
</feature>
<reference evidence="2" key="1">
    <citation type="submission" date="2018-05" db="EMBL/GenBank/DDBJ databases">
        <authorList>
            <person name="Lanie J.A."/>
            <person name="Ng W.-L."/>
            <person name="Kazmierczak K.M."/>
            <person name="Andrzejewski T.M."/>
            <person name="Davidsen T.M."/>
            <person name="Wayne K.J."/>
            <person name="Tettelin H."/>
            <person name="Glass J.I."/>
            <person name="Rusch D."/>
            <person name="Podicherti R."/>
            <person name="Tsui H.-C.T."/>
            <person name="Winkler M.E."/>
        </authorList>
    </citation>
    <scope>NUCLEOTIDE SEQUENCE</scope>
</reference>
<feature type="non-terminal residue" evidence="2">
    <location>
        <position position="150"/>
    </location>
</feature>
<dbReference type="GO" id="GO:0006281">
    <property type="term" value="P:DNA repair"/>
    <property type="evidence" value="ECO:0007669"/>
    <property type="project" value="InterPro"/>
</dbReference>
<proteinExistence type="predicted"/>
<dbReference type="EMBL" id="UINC01140143">
    <property type="protein sequence ID" value="SVD27116.1"/>
    <property type="molecule type" value="Genomic_DNA"/>
</dbReference>
<dbReference type="PANTHER" id="PTHR11276:SF28">
    <property type="entry name" value="DNA POLYMERASE LAMBDA"/>
    <property type="match status" value="1"/>
</dbReference>
<sequence length="150" mass="16481">MDFGGWLLQAFLFMDKKDIADVLDQIGTMLEIKGENPFKVRAYFSGARTLQTLEEDLGAVIAEGRLGEIKGIGKALTEKIGILFQTGELEFFEKLKASVPNGLLELLEIPGLGGKKIKVLHEELGIDSIKLLTQSCKEDKVAKLKGFGQK</sequence>
<accession>A0A382TYI4</accession>
<evidence type="ECO:0000313" key="2">
    <source>
        <dbReference type="EMBL" id="SVD27116.1"/>
    </source>
</evidence>
<dbReference type="InterPro" id="IPR010996">
    <property type="entry name" value="HHH_MUS81"/>
</dbReference>
<organism evidence="2">
    <name type="scientific">marine metagenome</name>
    <dbReference type="NCBI Taxonomy" id="408172"/>
    <lineage>
        <taxon>unclassified sequences</taxon>
        <taxon>metagenomes</taxon>
        <taxon>ecological metagenomes</taxon>
    </lineage>
</organism>
<dbReference type="Gene3D" id="1.10.150.20">
    <property type="entry name" value="5' to 3' exonuclease, C-terminal subdomain"/>
    <property type="match status" value="1"/>
</dbReference>
<protein>
    <recommendedName>
        <fullName evidence="1">Crossover junction endonuclease MUS81-like HHH domain-containing protein</fullName>
    </recommendedName>
</protein>
<dbReference type="GO" id="GO:0003887">
    <property type="term" value="F:DNA-directed DNA polymerase activity"/>
    <property type="evidence" value="ECO:0007669"/>
    <property type="project" value="InterPro"/>
</dbReference>
<dbReference type="Gene3D" id="1.10.150.110">
    <property type="entry name" value="DNA polymerase beta, N-terminal domain-like"/>
    <property type="match status" value="1"/>
</dbReference>
<dbReference type="Pfam" id="PF14520">
    <property type="entry name" value="HHH_5"/>
    <property type="match status" value="1"/>
</dbReference>
<dbReference type="Pfam" id="PF14716">
    <property type="entry name" value="HHH_8"/>
    <property type="match status" value="1"/>
</dbReference>
<dbReference type="AlphaFoldDB" id="A0A382TYI4"/>
<dbReference type="GO" id="GO:0003677">
    <property type="term" value="F:DNA binding"/>
    <property type="evidence" value="ECO:0007669"/>
    <property type="project" value="InterPro"/>
</dbReference>
<evidence type="ECO:0000259" key="1">
    <source>
        <dbReference type="Pfam" id="PF14716"/>
    </source>
</evidence>
<dbReference type="SUPFAM" id="SSF47802">
    <property type="entry name" value="DNA polymerase beta, N-terminal domain-like"/>
    <property type="match status" value="1"/>
</dbReference>